<feature type="transmembrane region" description="Helical" evidence="2">
    <location>
        <begin position="110"/>
        <end position="131"/>
    </location>
</feature>
<feature type="compositionally biased region" description="Pro residues" evidence="1">
    <location>
        <begin position="193"/>
        <end position="205"/>
    </location>
</feature>
<gene>
    <name evidence="3" type="ORF">SAMN04488135_104269</name>
</gene>
<keyword evidence="2" id="KW-0472">Membrane</keyword>
<keyword evidence="2" id="KW-0812">Transmembrane</keyword>
<dbReference type="EMBL" id="FQXE01000004">
    <property type="protein sequence ID" value="SHH71083.1"/>
    <property type="molecule type" value="Genomic_DNA"/>
</dbReference>
<feature type="region of interest" description="Disordered" evidence="1">
    <location>
        <begin position="186"/>
        <end position="205"/>
    </location>
</feature>
<evidence type="ECO:0000256" key="1">
    <source>
        <dbReference type="SAM" id="MobiDB-lite"/>
    </source>
</evidence>
<feature type="transmembrane region" description="Helical" evidence="2">
    <location>
        <begin position="151"/>
        <end position="170"/>
    </location>
</feature>
<feature type="transmembrane region" description="Helical" evidence="2">
    <location>
        <begin position="6"/>
        <end position="24"/>
    </location>
</feature>
<dbReference type="RefSeq" id="WP_073102932.1">
    <property type="nucleotide sequence ID" value="NZ_FQXE01000004.1"/>
</dbReference>
<dbReference type="Proteomes" id="UP000184226">
    <property type="component" value="Unassembled WGS sequence"/>
</dbReference>
<evidence type="ECO:0000313" key="4">
    <source>
        <dbReference type="Proteomes" id="UP000184226"/>
    </source>
</evidence>
<evidence type="ECO:0000256" key="2">
    <source>
        <dbReference type="SAM" id="Phobius"/>
    </source>
</evidence>
<reference evidence="3 4" key="1">
    <citation type="submission" date="2016-11" db="EMBL/GenBank/DDBJ databases">
        <authorList>
            <person name="Jaros S."/>
            <person name="Januszkiewicz K."/>
            <person name="Wedrychowicz H."/>
        </authorList>
    </citation>
    <scope>NUCLEOTIDE SEQUENCE [LARGE SCALE GENOMIC DNA]</scope>
    <source>
        <strain evidence="3 4">CGMCC 1.10190</strain>
    </source>
</reference>
<organism evidence="3 4">
    <name type="scientific">Pollutimonas bauzanensis</name>
    <dbReference type="NCBI Taxonomy" id="658167"/>
    <lineage>
        <taxon>Bacteria</taxon>
        <taxon>Pseudomonadati</taxon>
        <taxon>Pseudomonadota</taxon>
        <taxon>Betaproteobacteria</taxon>
        <taxon>Burkholderiales</taxon>
        <taxon>Alcaligenaceae</taxon>
        <taxon>Pollutimonas</taxon>
    </lineage>
</organism>
<evidence type="ECO:0008006" key="5">
    <source>
        <dbReference type="Google" id="ProtNLM"/>
    </source>
</evidence>
<dbReference type="STRING" id="658167.SAMN04488135_104269"/>
<keyword evidence="4" id="KW-1185">Reference proteome</keyword>
<dbReference type="AlphaFoldDB" id="A0A1M5V824"/>
<sequence length="205" mass="22305">MLNDPLVLILMYFILPLWLLAGFADWLCHRASHIESTSGPKESMLHLLQFGEVGIALLAALFLDINAGIIAFMIVMFLVHEATALWDVSYAVTARRVTPVEQHIHSFLEMIPLIAIICVVALHWGQFQALFGFGVESAEFGLAWKTEPLPVIYVLALMAFIVVLAVVPYVEELVRGLRANGGASAPPLAGSIPPGPPPARSPRGD</sequence>
<protein>
    <recommendedName>
        <fullName evidence="5">Diguanylate cyclase</fullName>
    </recommendedName>
</protein>
<accession>A0A1M5V824</accession>
<evidence type="ECO:0000313" key="3">
    <source>
        <dbReference type="EMBL" id="SHH71083.1"/>
    </source>
</evidence>
<keyword evidence="2" id="KW-1133">Transmembrane helix</keyword>
<name>A0A1M5V824_9BURK</name>
<proteinExistence type="predicted"/>